<dbReference type="EMBL" id="JABBWK010000175">
    <property type="protein sequence ID" value="KAG1888917.1"/>
    <property type="molecule type" value="Genomic_DNA"/>
</dbReference>
<evidence type="ECO:0000313" key="2">
    <source>
        <dbReference type="EMBL" id="KAG1888917.1"/>
    </source>
</evidence>
<feature type="compositionally biased region" description="Basic and acidic residues" evidence="1">
    <location>
        <begin position="1"/>
        <end position="17"/>
    </location>
</feature>
<protein>
    <submittedName>
        <fullName evidence="2">Uncharacterized protein</fullName>
    </submittedName>
</protein>
<evidence type="ECO:0000256" key="1">
    <source>
        <dbReference type="SAM" id="MobiDB-lite"/>
    </source>
</evidence>
<reference evidence="2" key="1">
    <citation type="journal article" date="2020" name="New Phytol.">
        <title>Comparative genomics reveals dynamic genome evolution in host specialist ectomycorrhizal fungi.</title>
        <authorList>
            <person name="Lofgren L.A."/>
            <person name="Nguyen N.H."/>
            <person name="Vilgalys R."/>
            <person name="Ruytinx J."/>
            <person name="Liao H.L."/>
            <person name="Branco S."/>
            <person name="Kuo A."/>
            <person name="LaButti K."/>
            <person name="Lipzen A."/>
            <person name="Andreopoulos W."/>
            <person name="Pangilinan J."/>
            <person name="Riley R."/>
            <person name="Hundley H."/>
            <person name="Na H."/>
            <person name="Barry K."/>
            <person name="Grigoriev I.V."/>
            <person name="Stajich J.E."/>
            <person name="Kennedy P.G."/>
        </authorList>
    </citation>
    <scope>NUCLEOTIDE SEQUENCE</scope>
    <source>
        <strain evidence="2">FC203</strain>
    </source>
</reference>
<proteinExistence type="predicted"/>
<accession>A0AAD4HBN4</accession>
<dbReference type="Proteomes" id="UP001195769">
    <property type="component" value="Unassembled WGS sequence"/>
</dbReference>
<dbReference type="GeneID" id="64657666"/>
<gene>
    <name evidence="2" type="ORF">F5891DRAFT_1075208</name>
</gene>
<feature type="region of interest" description="Disordered" evidence="1">
    <location>
        <begin position="1"/>
        <end position="27"/>
    </location>
</feature>
<comment type="caution">
    <text evidence="2">The sequence shown here is derived from an EMBL/GenBank/DDBJ whole genome shotgun (WGS) entry which is preliminary data.</text>
</comment>
<organism evidence="2 3">
    <name type="scientific">Suillus fuscotomentosus</name>
    <dbReference type="NCBI Taxonomy" id="1912939"/>
    <lineage>
        <taxon>Eukaryota</taxon>
        <taxon>Fungi</taxon>
        <taxon>Dikarya</taxon>
        <taxon>Basidiomycota</taxon>
        <taxon>Agaricomycotina</taxon>
        <taxon>Agaricomycetes</taxon>
        <taxon>Agaricomycetidae</taxon>
        <taxon>Boletales</taxon>
        <taxon>Suillineae</taxon>
        <taxon>Suillaceae</taxon>
        <taxon>Suillus</taxon>
    </lineage>
</organism>
<sequence>MDSRLLTHHEDRQEIKPRMHPGYAVKDPASMVSGKAKVVCARLYEQRVAHEQAMDEQQVHLGQRDAPRDEMAIAGTLWASGPNDPQRTWLISRLTTLLCHLRDCALHSEDVRSQARLEYKMAQLALN</sequence>
<dbReference type="AlphaFoldDB" id="A0AAD4HBN4"/>
<evidence type="ECO:0000313" key="3">
    <source>
        <dbReference type="Proteomes" id="UP001195769"/>
    </source>
</evidence>
<name>A0AAD4HBN4_9AGAM</name>
<dbReference type="RefSeq" id="XP_041217236.1">
    <property type="nucleotide sequence ID" value="XM_041363368.1"/>
</dbReference>
<keyword evidence="3" id="KW-1185">Reference proteome</keyword>